<dbReference type="RefSeq" id="XP_013328699.1">
    <property type="nucleotide sequence ID" value="XM_013473245.1"/>
</dbReference>
<dbReference type="InterPro" id="IPR008949">
    <property type="entry name" value="Isoprenoid_synthase_dom_sf"/>
</dbReference>
<dbReference type="Gene3D" id="1.10.600.10">
    <property type="entry name" value="Farnesyl Diphosphate Synthase"/>
    <property type="match status" value="1"/>
</dbReference>
<feature type="compositionally biased region" description="Polar residues" evidence="1">
    <location>
        <begin position="364"/>
        <end position="374"/>
    </location>
</feature>
<reference evidence="2 3" key="1">
    <citation type="submission" date="2015-04" db="EMBL/GenBank/DDBJ databases">
        <authorList>
            <person name="Heijne W.H."/>
            <person name="Fedorova N.D."/>
            <person name="Nierman W.C."/>
            <person name="Vollebregt A.W."/>
            <person name="Zhao Z."/>
            <person name="Wu L."/>
            <person name="Kumar M."/>
            <person name="Stam H."/>
            <person name="van den Berg M.A."/>
            <person name="Pel H.J."/>
        </authorList>
    </citation>
    <scope>NUCLEOTIDE SEQUENCE [LARGE SCALE GENOMIC DNA]</scope>
    <source>
        <strain evidence="2 3">CBS 393.64</strain>
    </source>
</reference>
<keyword evidence="3" id="KW-1185">Reference proteome</keyword>
<dbReference type="GeneID" id="25316239"/>
<evidence type="ECO:0000313" key="2">
    <source>
        <dbReference type="EMBL" id="KKA22087.1"/>
    </source>
</evidence>
<comment type="caution">
    <text evidence="2">The sequence shown here is derived from an EMBL/GenBank/DDBJ whole genome shotgun (WGS) entry which is preliminary data.</text>
</comment>
<dbReference type="AlphaFoldDB" id="A0A0F4YUX0"/>
<evidence type="ECO:0000256" key="1">
    <source>
        <dbReference type="SAM" id="MobiDB-lite"/>
    </source>
</evidence>
<dbReference type="Proteomes" id="UP000053958">
    <property type="component" value="Unassembled WGS sequence"/>
</dbReference>
<dbReference type="STRING" id="1408163.A0A0F4YUX0"/>
<evidence type="ECO:0000313" key="3">
    <source>
        <dbReference type="Proteomes" id="UP000053958"/>
    </source>
</evidence>
<dbReference type="SUPFAM" id="SSF48576">
    <property type="entry name" value="Terpenoid synthases"/>
    <property type="match status" value="1"/>
</dbReference>
<dbReference type="OrthoDB" id="2861623at2759"/>
<organism evidence="2 3">
    <name type="scientific">Rasamsonia emersonii (strain ATCC 16479 / CBS 393.64 / IMI 116815)</name>
    <dbReference type="NCBI Taxonomy" id="1408163"/>
    <lineage>
        <taxon>Eukaryota</taxon>
        <taxon>Fungi</taxon>
        <taxon>Dikarya</taxon>
        <taxon>Ascomycota</taxon>
        <taxon>Pezizomycotina</taxon>
        <taxon>Eurotiomycetes</taxon>
        <taxon>Eurotiomycetidae</taxon>
        <taxon>Eurotiales</taxon>
        <taxon>Trichocomaceae</taxon>
        <taxon>Rasamsonia</taxon>
    </lineage>
</organism>
<dbReference type="EMBL" id="LASV01000159">
    <property type="protein sequence ID" value="KKA22087.1"/>
    <property type="molecule type" value="Genomic_DNA"/>
</dbReference>
<name>A0A0F4YUX0_RASE3</name>
<proteinExistence type="predicted"/>
<feature type="region of interest" description="Disordered" evidence="1">
    <location>
        <begin position="361"/>
        <end position="391"/>
    </location>
</feature>
<dbReference type="Pfam" id="PF19086">
    <property type="entry name" value="Terpene_syn_C_2"/>
    <property type="match status" value="1"/>
</dbReference>
<protein>
    <submittedName>
        <fullName evidence="2">LysM domain-containing protein</fullName>
    </submittedName>
</protein>
<sequence>MQDLDAGSFGSQWFSFSIKSLYTSSPICYTRRRIAAFCSQTKEFIHHVLTPDASDISQLPGSDNYIISNFEPIGKPVSAVYSPAQRELLLQQLNYVDMALLEQQVLTSRKVHSVEEYLERRMGSSANGVVLALIEMTDDLHSARRSFIAFLSSKLGQVDTILSLLYLQHGSLQKGVDQAFEMIRSAVAEFNVLSKQFLATYLNDVELHAMLQKYIAELHTKRYHVGSEYVGGDKKPKDTGAIPGPLKTFSTGILIEPCATCTVSWAAGQTAVSTRLPEGMQRISYDADTQVYTYQDADGTLWEGAPGARYGVLKRVQTLPTLPEEVNPPSPSPSSLSTNTSGQFKHFDQFDICQCQCQNEKKPLSTSTGNTAAVTSDRKKHHEREGGRGRGRGRFFAVLFLQRARSTSTATASTATTATTATSTSIATTTATNGSDNTLLSSPVW</sequence>
<accession>A0A0F4YUX0</accession>
<gene>
    <name evidence="2" type="ORF">T310_3890</name>
</gene>